<dbReference type="Gene3D" id="3.30.830.10">
    <property type="entry name" value="Metalloenzyme, LuxS/M16 peptidase-like"/>
    <property type="match status" value="2"/>
</dbReference>
<feature type="domain" description="Peptidase M16 N-terminal" evidence="1">
    <location>
        <begin position="34"/>
        <end position="168"/>
    </location>
</feature>
<proteinExistence type="predicted"/>
<organism evidence="3 4">
    <name type="scientific">Brumimicrobium oceani</name>
    <dbReference type="NCBI Taxonomy" id="2100725"/>
    <lineage>
        <taxon>Bacteria</taxon>
        <taxon>Pseudomonadati</taxon>
        <taxon>Bacteroidota</taxon>
        <taxon>Flavobacteriia</taxon>
        <taxon>Flavobacteriales</taxon>
        <taxon>Crocinitomicaceae</taxon>
        <taxon>Brumimicrobium</taxon>
    </lineage>
</organism>
<protein>
    <recommendedName>
        <fullName evidence="5">Insulinase family protein</fullName>
    </recommendedName>
</protein>
<dbReference type="PANTHER" id="PTHR11851">
    <property type="entry name" value="METALLOPROTEASE"/>
    <property type="match status" value="1"/>
</dbReference>
<dbReference type="InterPro" id="IPR050361">
    <property type="entry name" value="MPP/UQCRC_Complex"/>
</dbReference>
<dbReference type="InterPro" id="IPR011765">
    <property type="entry name" value="Pept_M16_N"/>
</dbReference>
<evidence type="ECO:0000313" key="3">
    <source>
        <dbReference type="EMBL" id="PWH85466.1"/>
    </source>
</evidence>
<dbReference type="SUPFAM" id="SSF63411">
    <property type="entry name" value="LuxS/MPP-like metallohydrolase"/>
    <property type="match status" value="2"/>
</dbReference>
<dbReference type="PANTHER" id="PTHR11851:SF224">
    <property type="entry name" value="PROCESSING PROTEASE"/>
    <property type="match status" value="1"/>
</dbReference>
<evidence type="ECO:0008006" key="5">
    <source>
        <dbReference type="Google" id="ProtNLM"/>
    </source>
</evidence>
<evidence type="ECO:0000313" key="4">
    <source>
        <dbReference type="Proteomes" id="UP000245370"/>
    </source>
</evidence>
<accession>A0A2U2XCD7</accession>
<keyword evidence="4" id="KW-1185">Reference proteome</keyword>
<evidence type="ECO:0000259" key="1">
    <source>
        <dbReference type="Pfam" id="PF00675"/>
    </source>
</evidence>
<dbReference type="EMBL" id="QFRJ01000006">
    <property type="protein sequence ID" value="PWH85466.1"/>
    <property type="molecule type" value="Genomic_DNA"/>
</dbReference>
<sequence>MMNRTIAPETSTVTHIDFQSPEIDTLANKVKVFAMRKTTDETVRVDFVFDAGSLKTSKIIAQLTGELLFSGSADKTSDEIEESIDRLGGFTGVEISTEKATISAIGLREHIVSIAKTVVDAMINVNFNPKEINQLLQSKKKKMAISLEKVSTQARRAFLSDLFSNSPYGDLTHLEDYDKIDQKDLIEFHKEKYLKGLQYISIVGAINEEGLDAIKALGNQFSKDEVTKIDYDYSYTPNNIHVEKEQALQTAIRVGRVLFNKQHEDFIKFSVVNTILGGYFGSRLMSSIREDKGYTYGIGSGVAQLKETGYFFISTEVGKEFKDLTLEAIKEEITLLQTEEVSENELSLVKNYIIGQILEQSDGAQAMMDRFISVETYGLNFSYYDQFIKEVNEITPKEVKELAVLYLNWEDFTVVSAG</sequence>
<gene>
    <name evidence="3" type="ORF">DIT68_09425</name>
</gene>
<dbReference type="Proteomes" id="UP000245370">
    <property type="component" value="Unassembled WGS sequence"/>
</dbReference>
<evidence type="ECO:0000259" key="2">
    <source>
        <dbReference type="Pfam" id="PF05193"/>
    </source>
</evidence>
<dbReference type="InterPro" id="IPR011249">
    <property type="entry name" value="Metalloenz_LuxS/M16"/>
</dbReference>
<dbReference type="Pfam" id="PF00675">
    <property type="entry name" value="Peptidase_M16"/>
    <property type="match status" value="1"/>
</dbReference>
<dbReference type="AlphaFoldDB" id="A0A2U2XCD7"/>
<comment type="caution">
    <text evidence="3">The sequence shown here is derived from an EMBL/GenBank/DDBJ whole genome shotgun (WGS) entry which is preliminary data.</text>
</comment>
<reference evidence="3 4" key="1">
    <citation type="submission" date="2018-05" db="EMBL/GenBank/DDBJ databases">
        <title>Brumimicrobium oceani sp. nov., isolated from coastal sediment.</title>
        <authorList>
            <person name="Kou Y."/>
        </authorList>
    </citation>
    <scope>NUCLEOTIDE SEQUENCE [LARGE SCALE GENOMIC DNA]</scope>
    <source>
        <strain evidence="3 4">C305</strain>
    </source>
</reference>
<dbReference type="GO" id="GO:0046872">
    <property type="term" value="F:metal ion binding"/>
    <property type="evidence" value="ECO:0007669"/>
    <property type="project" value="InterPro"/>
</dbReference>
<dbReference type="Pfam" id="PF05193">
    <property type="entry name" value="Peptidase_M16_C"/>
    <property type="match status" value="1"/>
</dbReference>
<dbReference type="RefSeq" id="WP_109359547.1">
    <property type="nucleotide sequence ID" value="NZ_QFRJ01000006.1"/>
</dbReference>
<reference evidence="3 4" key="2">
    <citation type="submission" date="2018-05" db="EMBL/GenBank/DDBJ databases">
        <authorList>
            <person name="Lanie J.A."/>
            <person name="Ng W.-L."/>
            <person name="Kazmierczak K.M."/>
            <person name="Andrzejewski T.M."/>
            <person name="Davidsen T.M."/>
            <person name="Wayne K.J."/>
            <person name="Tettelin H."/>
            <person name="Glass J.I."/>
            <person name="Rusch D."/>
            <person name="Podicherti R."/>
            <person name="Tsui H.-C.T."/>
            <person name="Winkler M.E."/>
        </authorList>
    </citation>
    <scope>NUCLEOTIDE SEQUENCE [LARGE SCALE GENOMIC DNA]</scope>
    <source>
        <strain evidence="3 4">C305</strain>
    </source>
</reference>
<name>A0A2U2XCD7_9FLAO</name>
<dbReference type="InterPro" id="IPR007863">
    <property type="entry name" value="Peptidase_M16_C"/>
</dbReference>
<dbReference type="OrthoDB" id="9811314at2"/>
<feature type="domain" description="Peptidase M16 C-terminal" evidence="2">
    <location>
        <begin position="179"/>
        <end position="351"/>
    </location>
</feature>